<protein>
    <recommendedName>
        <fullName evidence="3">Phage transcriptional regulator, ArpU family</fullName>
    </recommendedName>
</protein>
<evidence type="ECO:0008006" key="3">
    <source>
        <dbReference type="Google" id="ProtNLM"/>
    </source>
</evidence>
<accession>A0A448PFZ4</accession>
<dbReference type="OrthoDB" id="3252602at2"/>
<dbReference type="Proteomes" id="UP000269542">
    <property type="component" value="Chromosome"/>
</dbReference>
<gene>
    <name evidence="1" type="ORF">NCTC13354_01590</name>
</gene>
<evidence type="ECO:0000313" key="1">
    <source>
        <dbReference type="EMBL" id="VEI13867.1"/>
    </source>
</evidence>
<dbReference type="AlphaFoldDB" id="A0A448PFZ4"/>
<dbReference type="RefSeq" id="WP_126416925.1">
    <property type="nucleotide sequence ID" value="NZ_LR134476.1"/>
</dbReference>
<dbReference type="KEGG" id="tbw:NCTC13354_01590"/>
<dbReference type="EMBL" id="LR134476">
    <property type="protein sequence ID" value="VEI13867.1"/>
    <property type="molecule type" value="Genomic_DNA"/>
</dbReference>
<reference evidence="1 2" key="1">
    <citation type="submission" date="2018-12" db="EMBL/GenBank/DDBJ databases">
        <authorList>
            <consortium name="Pathogen Informatics"/>
        </authorList>
    </citation>
    <scope>NUCLEOTIDE SEQUENCE [LARGE SCALE GENOMIC DNA]</scope>
    <source>
        <strain evidence="1 2">NCTC13354</strain>
    </source>
</reference>
<organism evidence="1 2">
    <name type="scientific">Trueperella bialowiezensis</name>
    <dbReference type="NCBI Taxonomy" id="312285"/>
    <lineage>
        <taxon>Bacteria</taxon>
        <taxon>Bacillati</taxon>
        <taxon>Actinomycetota</taxon>
        <taxon>Actinomycetes</taxon>
        <taxon>Actinomycetales</taxon>
        <taxon>Actinomycetaceae</taxon>
        <taxon>Trueperella</taxon>
    </lineage>
</organism>
<name>A0A448PFZ4_9ACTO</name>
<keyword evidence="2" id="KW-1185">Reference proteome</keyword>
<sequence length="153" mass="17415">MHVMTKYLDTRKAAIAALQDFPVMEHLAEQTSHVADDLRADLTTPASPRMDGTPRHANPHATENRIAATLDKIDLLAERQRQARQYMDWFLPAWGLLSEDDRFVLEAFFLGDGPQEDAVNQVCDHFYVERSTAYQKKSRAVARLANALYGRLE</sequence>
<proteinExistence type="predicted"/>
<evidence type="ECO:0000313" key="2">
    <source>
        <dbReference type="Proteomes" id="UP000269542"/>
    </source>
</evidence>